<proteinExistence type="predicted"/>
<dbReference type="Proteomes" id="UP000246316">
    <property type="component" value="Segment"/>
</dbReference>
<keyword evidence="2" id="KW-1185">Reference proteome</keyword>
<reference evidence="1" key="1">
    <citation type="submission" date="2018-03" db="EMBL/GenBank/DDBJ databases">
        <title>Phage therapy in agriculture - a green tech approach to combat plant pathogenic bacteria.</title>
        <authorList>
            <person name="Carstens A.B."/>
            <person name="Djurhuus A.M."/>
            <person name="Hansen L.H."/>
        </authorList>
    </citation>
    <scope>NUCLEOTIDE SEQUENCE [LARGE SCALE GENOMIC DNA]</scope>
</reference>
<organism evidence="1 2">
    <name type="scientific">Erwinia phage Cronus</name>
    <dbReference type="NCBI Taxonomy" id="2163633"/>
    <lineage>
        <taxon>Viruses</taxon>
        <taxon>Duplodnaviria</taxon>
        <taxon>Heunggongvirae</taxon>
        <taxon>Uroviricota</taxon>
        <taxon>Caudoviricetes</taxon>
        <taxon>Pantevenvirales</taxon>
        <taxon>Straboviridae</taxon>
        <taxon>Tevenvirinae</taxon>
        <taxon>Risoevirus</taxon>
        <taxon>Risoevirus cronus</taxon>
        <taxon>Roskildevirus cronus</taxon>
    </lineage>
</organism>
<dbReference type="RefSeq" id="YP_010095002.1">
    <property type="nucleotide sequence ID" value="NC_055743.1"/>
</dbReference>
<evidence type="ECO:0000313" key="2">
    <source>
        <dbReference type="Proteomes" id="UP000246316"/>
    </source>
</evidence>
<dbReference type="EMBL" id="MH059636">
    <property type="protein sequence ID" value="AWD90494.1"/>
    <property type="molecule type" value="Genomic_DNA"/>
</dbReference>
<sequence length="88" mass="10122">MIKQISFVVKDVGEFSIVRTTGPGQILFNAEEKWDFIQWSCDSVNAFVELDSNGFLENFISETGIRISEQEAVEIWQHVIMLYGFLTK</sequence>
<name>A0A2S1GM92_9CAUD</name>
<protein>
    <submittedName>
        <fullName evidence="1">Uncharacterized protein</fullName>
    </submittedName>
</protein>
<dbReference type="KEGG" id="vg:65112636"/>
<accession>A0A2S1GM92</accession>
<evidence type="ECO:0000313" key="1">
    <source>
        <dbReference type="EMBL" id="AWD90494.1"/>
    </source>
</evidence>
<dbReference type="GeneID" id="65112636"/>